<dbReference type="Proteomes" id="UP000516437">
    <property type="component" value="Chromosome 5"/>
</dbReference>
<proteinExistence type="predicted"/>
<organism evidence="1 2">
    <name type="scientific">Morella rubra</name>
    <name type="common">Chinese bayberry</name>
    <dbReference type="NCBI Taxonomy" id="262757"/>
    <lineage>
        <taxon>Eukaryota</taxon>
        <taxon>Viridiplantae</taxon>
        <taxon>Streptophyta</taxon>
        <taxon>Embryophyta</taxon>
        <taxon>Tracheophyta</taxon>
        <taxon>Spermatophyta</taxon>
        <taxon>Magnoliopsida</taxon>
        <taxon>eudicotyledons</taxon>
        <taxon>Gunneridae</taxon>
        <taxon>Pentapetalae</taxon>
        <taxon>rosids</taxon>
        <taxon>fabids</taxon>
        <taxon>Fagales</taxon>
        <taxon>Myricaceae</taxon>
        <taxon>Morella</taxon>
    </lineage>
</organism>
<gene>
    <name evidence="1" type="ORF">CJ030_MR5G009705</name>
</gene>
<dbReference type="AlphaFoldDB" id="A0A6A1VIZ5"/>
<evidence type="ECO:0000313" key="1">
    <source>
        <dbReference type="EMBL" id="KAB1212663.1"/>
    </source>
</evidence>
<comment type="caution">
    <text evidence="1">The sequence shown here is derived from an EMBL/GenBank/DDBJ whole genome shotgun (WGS) entry which is preliminary data.</text>
</comment>
<accession>A0A6A1VIZ5</accession>
<keyword evidence="2" id="KW-1185">Reference proteome</keyword>
<reference evidence="1 2" key="1">
    <citation type="journal article" date="2019" name="Plant Biotechnol. J.">
        <title>The red bayberry genome and genetic basis of sex determination.</title>
        <authorList>
            <person name="Jia H.M."/>
            <person name="Jia H.J."/>
            <person name="Cai Q.L."/>
            <person name="Wang Y."/>
            <person name="Zhao H.B."/>
            <person name="Yang W.F."/>
            <person name="Wang G.Y."/>
            <person name="Li Y.H."/>
            <person name="Zhan D.L."/>
            <person name="Shen Y.T."/>
            <person name="Niu Q.F."/>
            <person name="Chang L."/>
            <person name="Qiu J."/>
            <person name="Zhao L."/>
            <person name="Xie H.B."/>
            <person name="Fu W.Y."/>
            <person name="Jin J."/>
            <person name="Li X.W."/>
            <person name="Jiao Y."/>
            <person name="Zhou C.C."/>
            <person name="Tu T."/>
            <person name="Chai C.Y."/>
            <person name="Gao J.L."/>
            <person name="Fan L.J."/>
            <person name="van de Weg E."/>
            <person name="Wang J.Y."/>
            <person name="Gao Z.S."/>
        </authorList>
    </citation>
    <scope>NUCLEOTIDE SEQUENCE [LARGE SCALE GENOMIC DNA]</scope>
    <source>
        <tissue evidence="1">Leaves</tissue>
    </source>
</reference>
<dbReference type="EMBL" id="RXIC02000023">
    <property type="protein sequence ID" value="KAB1212663.1"/>
    <property type="molecule type" value="Genomic_DNA"/>
</dbReference>
<protein>
    <submittedName>
        <fullName evidence="1">Uncharacterized protein</fullName>
    </submittedName>
</protein>
<evidence type="ECO:0000313" key="2">
    <source>
        <dbReference type="Proteomes" id="UP000516437"/>
    </source>
</evidence>
<name>A0A6A1VIZ5_9ROSI</name>
<sequence>MQMGWDPKSRAWLITDVLDAPRLVLQWSTGEKRKKEAILLKNEVKRKKRTNTHVRRTGDHEDEGCC</sequence>